<proteinExistence type="predicted"/>
<dbReference type="Proteomes" id="UP001596263">
    <property type="component" value="Unassembled WGS sequence"/>
</dbReference>
<dbReference type="Gene3D" id="3.40.140.120">
    <property type="match status" value="1"/>
</dbReference>
<keyword evidence="3" id="KW-1185">Reference proteome</keyword>
<sequence length="441" mass="48005">MSGLFGLFDGRAQRGLESPAQPLTSAALSEFLGGLRSDAGVAVSETTALRTPAVWRAVNVIAGVSSALPLPVYKTGTKTKQTSELLANPHPDLTPVELWRYVYTYRALWGNGYTQKIRNGAGQIRELWPISSERVQVDRERPSDENPSGKWFWVTDDWGVVHRLTPHHVLHIPGLGYDGLTGCSPVRMAAQGIGLAQAAEKSAARLFGSGNLVGGVLQTEQRLDQDQAARLKERWKAKMSGVDNSHEIAVLDSGASFKPVAMPNTDAQFLESREFENAEIARIFGVPLFLLMETSKSTSWGTGLEQQAQGWVTFDLNPTWLTPTEQRVTKELLPPSLYAKYQMGGLLRGDSAARATFYRAMRDVGAYSANDILDLEDKPPLEGAEGDLRLQPMYMAPLGSNPLAPDGDQPAAASSNRARAAALMAEAQRLLATPDEIEEGF</sequence>
<evidence type="ECO:0000256" key="1">
    <source>
        <dbReference type="SAM" id="MobiDB-lite"/>
    </source>
</evidence>
<dbReference type="NCBIfam" id="TIGR01537">
    <property type="entry name" value="portal_HK97"/>
    <property type="match status" value="1"/>
</dbReference>
<dbReference type="InterPro" id="IPR006944">
    <property type="entry name" value="Phage/GTA_portal"/>
</dbReference>
<dbReference type="Gene3D" id="3.30.1120.70">
    <property type="match status" value="1"/>
</dbReference>
<dbReference type="Gene3D" id="1.20.1270.210">
    <property type="match status" value="1"/>
</dbReference>
<feature type="region of interest" description="Disordered" evidence="1">
    <location>
        <begin position="395"/>
        <end position="418"/>
    </location>
</feature>
<dbReference type="Pfam" id="PF04860">
    <property type="entry name" value="Phage_portal"/>
    <property type="match status" value="1"/>
</dbReference>
<comment type="caution">
    <text evidence="2">The sequence shown here is derived from an EMBL/GenBank/DDBJ whole genome shotgun (WGS) entry which is preliminary data.</text>
</comment>
<dbReference type="EMBL" id="JBHSKM010000019">
    <property type="protein sequence ID" value="MFC5217325.1"/>
    <property type="molecule type" value="Genomic_DNA"/>
</dbReference>
<dbReference type="InterPro" id="IPR006427">
    <property type="entry name" value="Portal_HK97"/>
</dbReference>
<name>A0ABW0CN84_STRCD</name>
<evidence type="ECO:0000313" key="3">
    <source>
        <dbReference type="Proteomes" id="UP001596263"/>
    </source>
</evidence>
<organism evidence="2 3">
    <name type="scientific">Streptomyces coerulescens</name>
    <dbReference type="NCBI Taxonomy" id="29304"/>
    <lineage>
        <taxon>Bacteria</taxon>
        <taxon>Bacillati</taxon>
        <taxon>Actinomycetota</taxon>
        <taxon>Actinomycetes</taxon>
        <taxon>Kitasatosporales</taxon>
        <taxon>Streptomycetaceae</taxon>
        <taxon>Streptomyces</taxon>
    </lineage>
</organism>
<gene>
    <name evidence="2" type="ORF">ACFPQ9_26145</name>
</gene>
<accession>A0ABW0CN84</accession>
<dbReference type="RefSeq" id="WP_380857944.1">
    <property type="nucleotide sequence ID" value="NZ_JBHSKM010000019.1"/>
</dbReference>
<reference evidence="3" key="1">
    <citation type="journal article" date="2019" name="Int. J. Syst. Evol. Microbiol.">
        <title>The Global Catalogue of Microorganisms (GCM) 10K type strain sequencing project: providing services to taxonomists for standard genome sequencing and annotation.</title>
        <authorList>
            <consortium name="The Broad Institute Genomics Platform"/>
            <consortium name="The Broad Institute Genome Sequencing Center for Infectious Disease"/>
            <person name="Wu L."/>
            <person name="Ma J."/>
        </authorList>
    </citation>
    <scope>NUCLEOTIDE SEQUENCE [LARGE SCALE GENOMIC DNA]</scope>
    <source>
        <strain evidence="3">KCTC 42586</strain>
    </source>
</reference>
<evidence type="ECO:0000313" key="2">
    <source>
        <dbReference type="EMBL" id="MFC5217325.1"/>
    </source>
</evidence>
<protein>
    <submittedName>
        <fullName evidence="2">Phage portal protein</fullName>
    </submittedName>
</protein>